<feature type="compositionally biased region" description="Polar residues" evidence="2">
    <location>
        <begin position="457"/>
        <end position="471"/>
    </location>
</feature>
<sequence length="847" mass="94225">MDSSSATAGGRSIASLPTVAASAASPQSSSRKEWRAIPDHSFHNPEEMYHTKMAQIDERSLYEEGARLLESDFCSITIEDGADISFDDEVNDDMLRKQQILNISRRRKELQDLENGLMAQSIARSEILKVQKHYEAQLKESASVSKELKEKLQEKEQQIHEMDIQIGHKDMELRAIKIDNETAWAKEDLLRAQNEELANFRRDHENSEEEIVELRKQIHELHEHIQEKDNAFLELKDQHRILQEGFAFKEAELREAQNWIGSVQLEALQSAANQALQAELRERSEQFNQYWAYLVRQCADVERHFLQIIQQQQRELVEAREHNVNGDSKTVQANPNDSSSSLESKGIHFNENGNGIPCESSTSVSSGTFNSAVPLISHFDASGRSEHGLGIAFVPPATSIHPFVPHPFVMHPQSPLHSIPSANQHISQSQFGHFLSIPAMPSNQQEEKNINYIPNLNQQDFSEGNEGTVQPSVYYGYNVSSNGNNNQADYSESSSSPAEISDSIVTESKDKAEVLQSHGVSQEIREISNDRSQNCSIEEHIPEENNGVPVLNDELASSTIELKRQILKPDKHQSSISFMDPEISVHSSVSHVTDDCNISAVTTKPLVSNSVGKISTLQSSETAPCSLLDEKSLLACIVRAVPASSSGPIRISTTLPNRLGKMLAPLHWHDYKKQYGKLVDLVTCHPELFIIEGDFIHLREGAQKIVSANRAAAKFAAATAAPLPCLPQSVVITPVAQGHCVKRCQSTDGELQHDTNYHHLNGYISNVGQNKSDIPIKSKRPNEVDIFSSETQTRNSTTNCVSNEMMVDQSGINSLPINNMRHGVASLSSNNMRYQGRLSGAGPIGRR</sequence>
<feature type="coiled-coil region" evidence="1">
    <location>
        <begin position="190"/>
        <end position="231"/>
    </location>
</feature>
<evidence type="ECO:0000256" key="1">
    <source>
        <dbReference type="SAM" id="Coils"/>
    </source>
</evidence>
<accession>A0A0K9PHH9</accession>
<reference evidence="5" key="1">
    <citation type="journal article" date="2016" name="Nature">
        <title>The genome of the seagrass Zostera marina reveals angiosperm adaptation to the sea.</title>
        <authorList>
            <person name="Olsen J.L."/>
            <person name="Rouze P."/>
            <person name="Verhelst B."/>
            <person name="Lin Y.-C."/>
            <person name="Bayer T."/>
            <person name="Collen J."/>
            <person name="Dattolo E."/>
            <person name="De Paoli E."/>
            <person name="Dittami S."/>
            <person name="Maumus F."/>
            <person name="Michel G."/>
            <person name="Kersting A."/>
            <person name="Lauritano C."/>
            <person name="Lohaus R."/>
            <person name="Toepel M."/>
            <person name="Tonon T."/>
            <person name="Vanneste K."/>
            <person name="Amirebrahimi M."/>
            <person name="Brakel J."/>
            <person name="Bostroem C."/>
            <person name="Chovatia M."/>
            <person name="Grimwood J."/>
            <person name="Jenkins J.W."/>
            <person name="Jueterbock A."/>
            <person name="Mraz A."/>
            <person name="Stam W.T."/>
            <person name="Tice H."/>
            <person name="Bornberg-Bauer E."/>
            <person name="Green P.J."/>
            <person name="Pearson G.A."/>
            <person name="Procaccini G."/>
            <person name="Duarte C.M."/>
            <person name="Schmutz J."/>
            <person name="Reusch T.B.H."/>
            <person name="Van de Peer Y."/>
        </authorList>
    </citation>
    <scope>NUCLEOTIDE SEQUENCE [LARGE SCALE GENOMIC DNA]</scope>
    <source>
        <strain evidence="5">cv. Finnish</strain>
    </source>
</reference>
<evidence type="ECO:0000313" key="4">
    <source>
        <dbReference type="EMBL" id="KMZ67670.1"/>
    </source>
</evidence>
<dbReference type="OrthoDB" id="2020644at2759"/>
<evidence type="ECO:0000259" key="3">
    <source>
        <dbReference type="PROSITE" id="PS51644"/>
    </source>
</evidence>
<dbReference type="OMA" id="SQFTEYA"/>
<dbReference type="InterPro" id="IPR056142">
    <property type="entry name" value="DUF7725"/>
</dbReference>
<gene>
    <name evidence="4" type="ORF">ZOSMA_25G00570</name>
</gene>
<keyword evidence="1" id="KW-0175">Coiled coil</keyword>
<feature type="coiled-coil region" evidence="1">
    <location>
        <begin position="138"/>
        <end position="165"/>
    </location>
</feature>
<protein>
    <recommendedName>
        <fullName evidence="3">HTH OST-type domain-containing protein</fullName>
    </recommendedName>
</protein>
<dbReference type="STRING" id="29655.A0A0K9PHH9"/>
<dbReference type="PROSITE" id="PS51644">
    <property type="entry name" value="HTH_OST"/>
    <property type="match status" value="1"/>
</dbReference>
<dbReference type="Pfam" id="PF24851">
    <property type="entry name" value="DUF7725"/>
    <property type="match status" value="1"/>
</dbReference>
<dbReference type="EMBL" id="LFYR01000889">
    <property type="protein sequence ID" value="KMZ67670.1"/>
    <property type="molecule type" value="Genomic_DNA"/>
</dbReference>
<feature type="region of interest" description="Disordered" evidence="2">
    <location>
        <begin position="323"/>
        <end position="363"/>
    </location>
</feature>
<dbReference type="Proteomes" id="UP000036987">
    <property type="component" value="Unassembled WGS sequence"/>
</dbReference>
<organism evidence="4 5">
    <name type="scientific">Zostera marina</name>
    <name type="common">Eelgrass</name>
    <dbReference type="NCBI Taxonomy" id="29655"/>
    <lineage>
        <taxon>Eukaryota</taxon>
        <taxon>Viridiplantae</taxon>
        <taxon>Streptophyta</taxon>
        <taxon>Embryophyta</taxon>
        <taxon>Tracheophyta</taxon>
        <taxon>Spermatophyta</taxon>
        <taxon>Magnoliopsida</taxon>
        <taxon>Liliopsida</taxon>
        <taxon>Zosteraceae</taxon>
        <taxon>Zostera</taxon>
    </lineage>
</organism>
<feature type="compositionally biased region" description="Polar residues" evidence="2">
    <location>
        <begin position="325"/>
        <end position="343"/>
    </location>
</feature>
<dbReference type="AlphaFoldDB" id="A0A0K9PHH9"/>
<feature type="region of interest" description="Disordered" evidence="2">
    <location>
        <begin position="457"/>
        <end position="504"/>
    </location>
</feature>
<dbReference type="PANTHER" id="PTHR35766">
    <property type="entry name" value="OS08G0543600 PROTEIN"/>
    <property type="match status" value="1"/>
</dbReference>
<proteinExistence type="predicted"/>
<comment type="caution">
    <text evidence="4">The sequence shown here is derived from an EMBL/GenBank/DDBJ whole genome shotgun (WGS) entry which is preliminary data.</text>
</comment>
<evidence type="ECO:0000313" key="5">
    <source>
        <dbReference type="Proteomes" id="UP000036987"/>
    </source>
</evidence>
<dbReference type="InterPro" id="IPR025605">
    <property type="entry name" value="OST-HTH/LOTUS_dom"/>
</dbReference>
<name>A0A0K9PHH9_ZOSMR</name>
<evidence type="ECO:0000256" key="2">
    <source>
        <dbReference type="SAM" id="MobiDB-lite"/>
    </source>
</evidence>
<keyword evidence="5" id="KW-1185">Reference proteome</keyword>
<feature type="compositionally biased region" description="Low complexity" evidence="2">
    <location>
        <begin position="472"/>
        <end position="504"/>
    </location>
</feature>
<feature type="region of interest" description="Disordered" evidence="2">
    <location>
        <begin position="1"/>
        <end position="34"/>
    </location>
</feature>
<dbReference type="PANTHER" id="PTHR35766:SF1">
    <property type="entry name" value="OS08G0543600 PROTEIN"/>
    <property type="match status" value="1"/>
</dbReference>
<feature type="domain" description="HTH OST-type" evidence="3">
    <location>
        <begin position="630"/>
        <end position="710"/>
    </location>
</feature>
<feature type="compositionally biased region" description="Low complexity" evidence="2">
    <location>
        <begin position="20"/>
        <end position="29"/>
    </location>
</feature>